<evidence type="ECO:0000256" key="5">
    <source>
        <dbReference type="SAM" id="MobiDB-lite"/>
    </source>
</evidence>
<dbReference type="KEGG" id="mfn:Ga0123462_0424"/>
<feature type="domain" description="EamA" evidence="7">
    <location>
        <begin position="166"/>
        <end position="287"/>
    </location>
</feature>
<dbReference type="InterPro" id="IPR037185">
    <property type="entry name" value="EmrE-like"/>
</dbReference>
<feature type="transmembrane region" description="Helical" evidence="6">
    <location>
        <begin position="253"/>
        <end position="269"/>
    </location>
</feature>
<evidence type="ECO:0000259" key="7">
    <source>
        <dbReference type="Pfam" id="PF00892"/>
    </source>
</evidence>
<dbReference type="AlphaFoldDB" id="A0A2K8L4Y3"/>
<feature type="transmembrane region" description="Helical" evidence="6">
    <location>
        <begin position="21"/>
        <end position="45"/>
    </location>
</feature>
<feature type="transmembrane region" description="Helical" evidence="6">
    <location>
        <begin position="275"/>
        <end position="292"/>
    </location>
</feature>
<feature type="transmembrane region" description="Helical" evidence="6">
    <location>
        <begin position="82"/>
        <end position="100"/>
    </location>
</feature>
<name>A0A2K8L4Y3_9PROT</name>
<accession>A0A2K8L4Y3</accession>
<dbReference type="OrthoDB" id="9812899at2"/>
<keyword evidence="9" id="KW-1185">Reference proteome</keyword>
<keyword evidence="4 6" id="KW-0472">Membrane</keyword>
<feature type="transmembrane region" description="Helical" evidence="6">
    <location>
        <begin position="193"/>
        <end position="215"/>
    </location>
</feature>
<dbReference type="GO" id="GO:0016020">
    <property type="term" value="C:membrane"/>
    <property type="evidence" value="ECO:0007669"/>
    <property type="project" value="UniProtKB-SubCell"/>
</dbReference>
<dbReference type="EMBL" id="CP018800">
    <property type="protein sequence ID" value="ATX81299.1"/>
    <property type="molecule type" value="Genomic_DNA"/>
</dbReference>
<dbReference type="PANTHER" id="PTHR22911">
    <property type="entry name" value="ACYL-MALONYL CONDENSING ENZYME-RELATED"/>
    <property type="match status" value="1"/>
</dbReference>
<keyword evidence="2 6" id="KW-0812">Transmembrane</keyword>
<feature type="transmembrane region" description="Helical" evidence="6">
    <location>
        <begin position="221"/>
        <end position="241"/>
    </location>
</feature>
<evidence type="ECO:0000256" key="6">
    <source>
        <dbReference type="SAM" id="Phobius"/>
    </source>
</evidence>
<evidence type="ECO:0000313" key="8">
    <source>
        <dbReference type="EMBL" id="ATX81299.1"/>
    </source>
</evidence>
<dbReference type="Proteomes" id="UP000231637">
    <property type="component" value="Chromosome"/>
</dbReference>
<dbReference type="Pfam" id="PF00892">
    <property type="entry name" value="EamA"/>
    <property type="match status" value="2"/>
</dbReference>
<feature type="transmembrane region" description="Helical" evidence="6">
    <location>
        <begin position="51"/>
        <end position="70"/>
    </location>
</feature>
<organism evidence="8 9">
    <name type="scientific">Mariprofundus ferrinatatus</name>
    <dbReference type="NCBI Taxonomy" id="1921087"/>
    <lineage>
        <taxon>Bacteria</taxon>
        <taxon>Pseudomonadati</taxon>
        <taxon>Pseudomonadota</taxon>
        <taxon>Candidatius Mariprofundia</taxon>
        <taxon>Mariprofundales</taxon>
        <taxon>Mariprofundaceae</taxon>
        <taxon>Mariprofundus</taxon>
    </lineage>
</organism>
<keyword evidence="3 6" id="KW-1133">Transmembrane helix</keyword>
<protein>
    <submittedName>
        <fullName evidence="8">Permease of the drug/metabolite transporter (DMT) superfamily</fullName>
    </submittedName>
</protein>
<dbReference type="PANTHER" id="PTHR22911:SF6">
    <property type="entry name" value="SOLUTE CARRIER FAMILY 35 MEMBER G1"/>
    <property type="match status" value="1"/>
</dbReference>
<evidence type="ECO:0000256" key="3">
    <source>
        <dbReference type="ARBA" id="ARBA00022989"/>
    </source>
</evidence>
<dbReference type="Gene3D" id="1.10.3730.20">
    <property type="match status" value="1"/>
</dbReference>
<dbReference type="SUPFAM" id="SSF103481">
    <property type="entry name" value="Multidrug resistance efflux transporter EmrE"/>
    <property type="match status" value="2"/>
</dbReference>
<evidence type="ECO:0000256" key="2">
    <source>
        <dbReference type="ARBA" id="ARBA00022692"/>
    </source>
</evidence>
<comment type="subcellular location">
    <subcellularLocation>
        <location evidence="1">Membrane</location>
        <topology evidence="1">Multi-pass membrane protein</topology>
    </subcellularLocation>
</comment>
<dbReference type="InterPro" id="IPR000620">
    <property type="entry name" value="EamA_dom"/>
</dbReference>
<gene>
    <name evidence="8" type="ORF">Ga0123462_0424</name>
</gene>
<sequence length="324" mass="35131">MQPRRVGQQVALNVDRHLHQGTAWIGFALLSSASFAVMGACVRVVSESLPQSEVVFFRNFIALLILLPLLGRNKASMKTAKFRLHLLRAISGLTAMYLYFYALAHLHLADALLLNYTSPIFVALFAVLWLKEAWTASRRWALGLSLIGIILLFHPSASLFSLAGALGLASGALAGLALTTVKQLSNSDDPVSIVVWFALISSIISAIPLLWHFQSPHGTEWIWLLAVGLFGSLGQLGLTWAYQRAPATQVSPLGYTSLIFAGLIGFLLWNELPDLIGFAGILFITAAGITVARERPIPAPQPPSGVPIIEQPLHANQGEERPSQ</sequence>
<feature type="region of interest" description="Disordered" evidence="5">
    <location>
        <begin position="300"/>
        <end position="324"/>
    </location>
</feature>
<evidence type="ECO:0000313" key="9">
    <source>
        <dbReference type="Proteomes" id="UP000231637"/>
    </source>
</evidence>
<evidence type="ECO:0000256" key="1">
    <source>
        <dbReference type="ARBA" id="ARBA00004141"/>
    </source>
</evidence>
<proteinExistence type="predicted"/>
<feature type="transmembrane region" description="Helical" evidence="6">
    <location>
        <begin position="112"/>
        <end position="130"/>
    </location>
</feature>
<feature type="domain" description="EamA" evidence="7">
    <location>
        <begin position="23"/>
        <end position="153"/>
    </location>
</feature>
<reference evidence="8 9" key="1">
    <citation type="submission" date="2016-12" db="EMBL/GenBank/DDBJ databases">
        <title>Isolation and genomic insights into novel planktonic Zetaproteobacteria from stratified waters of the Chesapeake Bay.</title>
        <authorList>
            <person name="McAllister S.M."/>
            <person name="Kato S."/>
            <person name="Chan C.S."/>
            <person name="Chiu B.K."/>
            <person name="Field E.K."/>
        </authorList>
    </citation>
    <scope>NUCLEOTIDE SEQUENCE [LARGE SCALE GENOMIC DNA]</scope>
    <source>
        <strain evidence="8 9">CP-8</strain>
    </source>
</reference>
<evidence type="ECO:0000256" key="4">
    <source>
        <dbReference type="ARBA" id="ARBA00023136"/>
    </source>
</evidence>
<feature type="transmembrane region" description="Helical" evidence="6">
    <location>
        <begin position="159"/>
        <end position="181"/>
    </location>
</feature>